<dbReference type="GO" id="GO:0031122">
    <property type="term" value="P:cytoplasmic microtubule organization"/>
    <property type="evidence" value="ECO:0007669"/>
    <property type="project" value="TreeGrafter"/>
</dbReference>
<feature type="compositionally biased region" description="Low complexity" evidence="1">
    <location>
        <begin position="25"/>
        <end position="40"/>
    </location>
</feature>
<name>A0A8J6ACQ7_GALPY</name>
<dbReference type="AlphaFoldDB" id="A0A8J6ACQ7"/>
<evidence type="ECO:0000313" key="3">
    <source>
        <dbReference type="Proteomes" id="UP000700334"/>
    </source>
</evidence>
<dbReference type="InterPro" id="IPR015943">
    <property type="entry name" value="WD40/YVTN_repeat-like_dom_sf"/>
</dbReference>
<dbReference type="SUPFAM" id="SSF50978">
    <property type="entry name" value="WD40 repeat-like"/>
    <property type="match status" value="1"/>
</dbReference>
<dbReference type="Gene3D" id="2.130.10.10">
    <property type="entry name" value="YVTN repeat-like/Quinoprotein amine dehydrogenase"/>
    <property type="match status" value="1"/>
</dbReference>
<dbReference type="InterPro" id="IPR036322">
    <property type="entry name" value="WD40_repeat_dom_sf"/>
</dbReference>
<proteinExistence type="predicted"/>
<dbReference type="GO" id="GO:0005829">
    <property type="term" value="C:cytosol"/>
    <property type="evidence" value="ECO:0007669"/>
    <property type="project" value="TreeGrafter"/>
</dbReference>
<dbReference type="EMBL" id="JAGFMF010011680">
    <property type="protein sequence ID" value="KAG8516387.1"/>
    <property type="molecule type" value="Genomic_DNA"/>
</dbReference>
<organism evidence="2 3">
    <name type="scientific">Galemys pyrenaicus</name>
    <name type="common">Iberian desman</name>
    <name type="synonym">Pyrenean desman</name>
    <dbReference type="NCBI Taxonomy" id="202257"/>
    <lineage>
        <taxon>Eukaryota</taxon>
        <taxon>Metazoa</taxon>
        <taxon>Chordata</taxon>
        <taxon>Craniata</taxon>
        <taxon>Vertebrata</taxon>
        <taxon>Euteleostomi</taxon>
        <taxon>Mammalia</taxon>
        <taxon>Eutheria</taxon>
        <taxon>Laurasiatheria</taxon>
        <taxon>Eulipotyphla</taxon>
        <taxon>Talpidae</taxon>
        <taxon>Galemys</taxon>
    </lineage>
</organism>
<dbReference type="PANTHER" id="PTHR46947">
    <property type="entry name" value="WD REPEAT-CONTAINING PROTEIN 73"/>
    <property type="match status" value="1"/>
</dbReference>
<dbReference type="SMART" id="SM00320">
    <property type="entry name" value="WD40"/>
    <property type="match status" value="3"/>
</dbReference>
<dbReference type="OrthoDB" id="9822052at2759"/>
<protein>
    <submittedName>
        <fullName evidence="2">WD repeat-containing protein 73</fullName>
    </submittedName>
</protein>
<gene>
    <name evidence="2" type="ORF">J0S82_016121</name>
</gene>
<comment type="caution">
    <text evidence="2">The sequence shown here is derived from an EMBL/GenBank/DDBJ whole genome shotgun (WGS) entry which is preliminary data.</text>
</comment>
<evidence type="ECO:0000313" key="2">
    <source>
        <dbReference type="EMBL" id="KAG8516387.1"/>
    </source>
</evidence>
<dbReference type="PANTHER" id="PTHR46947:SF1">
    <property type="entry name" value="WD REPEAT-CONTAINING PROTEIN 73"/>
    <property type="match status" value="1"/>
</dbReference>
<feature type="region of interest" description="Disordered" evidence="1">
    <location>
        <begin position="18"/>
        <end position="51"/>
    </location>
</feature>
<accession>A0A8J6ACQ7</accession>
<reference evidence="2" key="1">
    <citation type="journal article" date="2021" name="Evol. Appl.">
        <title>The genome of the Pyrenean desman and the effects of bottlenecks and inbreeding on the genomic landscape of an endangered species.</title>
        <authorList>
            <person name="Escoda L."/>
            <person name="Castresana J."/>
        </authorList>
    </citation>
    <scope>NUCLEOTIDE SEQUENCE</scope>
    <source>
        <strain evidence="2">IBE-C5619</strain>
    </source>
</reference>
<dbReference type="InterPro" id="IPR042795">
    <property type="entry name" value="Wdr73"/>
</dbReference>
<keyword evidence="3" id="KW-1185">Reference proteome</keyword>
<dbReference type="GO" id="GO:0000922">
    <property type="term" value="C:spindle pole"/>
    <property type="evidence" value="ECO:0007669"/>
    <property type="project" value="TreeGrafter"/>
</dbReference>
<dbReference type="Proteomes" id="UP000700334">
    <property type="component" value="Unassembled WGS sequence"/>
</dbReference>
<evidence type="ECO:0000256" key="1">
    <source>
        <dbReference type="SAM" id="MobiDB-lite"/>
    </source>
</evidence>
<feature type="non-terminal residue" evidence="2">
    <location>
        <position position="431"/>
    </location>
</feature>
<dbReference type="InterPro" id="IPR001680">
    <property type="entry name" value="WD40_rpt"/>
</dbReference>
<sequence length="431" mass="45614">ASPPLPRALILPRAALARPGGGAWGEPRPARGPAPAGGRARSSREHAPDARAQARAAVAMDPAEDWLVDSLRLYRDFHAFGLPGATRVLEWAGDTGVFVAGYGSPGKNEILHLTPPLRLSAKENQGLFPERDFKVCHGGFSDRPVFDLKHVPDTRLLVTSGLPGPYLQVWQFGEDSDVVRAASTIAVPEEAEGLWPRLAIFPGAAPAVLHGARLSGLRIVDLQSQKTTFTSGTGDSEALSSLQALDADSFAFCCASGRLGLVDTRRQWAPSECRRPSAAQGAGGGQWCAEVGGQGSGPHVASLCSDGQLRLHDPRDLCHPMSTVQCLVPVPSPKPELLRVTWAPSLDSCLAVSGFDGTIQVYDVSSWGGAGSQAEPLFTHKGHIFLDGYGLGAAPLVTTHTWHPQRPRTLLSAASDASLHVWDWVGPAASC</sequence>